<dbReference type="AlphaFoldDB" id="A0A091IIY0"/>
<evidence type="ECO:0000256" key="1">
    <source>
        <dbReference type="SAM" id="MobiDB-lite"/>
    </source>
</evidence>
<feature type="region of interest" description="Disordered" evidence="1">
    <location>
        <begin position="155"/>
        <end position="176"/>
    </location>
</feature>
<keyword evidence="3" id="KW-1185">Reference proteome</keyword>
<protein>
    <submittedName>
        <fullName evidence="2">Inactive ubiquitin carboxyl-terminal hydrolase 54</fullName>
    </submittedName>
</protein>
<feature type="compositionally biased region" description="Polar residues" evidence="1">
    <location>
        <begin position="207"/>
        <end position="223"/>
    </location>
</feature>
<feature type="compositionally biased region" description="Basic and acidic residues" evidence="1">
    <location>
        <begin position="271"/>
        <end position="282"/>
    </location>
</feature>
<evidence type="ECO:0000313" key="3">
    <source>
        <dbReference type="Proteomes" id="UP000054308"/>
    </source>
</evidence>
<feature type="region of interest" description="Disordered" evidence="1">
    <location>
        <begin position="1"/>
        <end position="43"/>
    </location>
</feature>
<evidence type="ECO:0000313" key="2">
    <source>
        <dbReference type="EMBL" id="KFP08589.1"/>
    </source>
</evidence>
<feature type="compositionally biased region" description="Polar residues" evidence="1">
    <location>
        <begin position="283"/>
        <end position="293"/>
    </location>
</feature>
<sequence>MGLSKTPTAELERSLCGSTASSVSKVTYTREHSREPEEEEMYSAENFRRIARSLSGTVISNREETLVSSHSFEAPNPRKMSVDSSHRSSSSTSLPFPHDPPVFPLDPQHNPNLVQHLPHDVLMPSMVGKARKQSGDQKNNLQKLLVVPDRGEALQGEDYPGVALNSGRGGTPSVSGHLLPTSCPAWQAAPFPDKGAAFRGKQAGQPGRSSQGGFLQQPSQHPTRGSHPGGCRLPAPTDYSTLRTPHQPSWDPRASPGCPVPPSCVKAPGPRRVDMPPEDDWRQNSYTPQPGRR</sequence>
<feature type="region of interest" description="Disordered" evidence="1">
    <location>
        <begin position="58"/>
        <end position="109"/>
    </location>
</feature>
<accession>A0A091IIY0</accession>
<feature type="non-terminal residue" evidence="2">
    <location>
        <position position="293"/>
    </location>
</feature>
<organism evidence="2 3">
    <name type="scientific">Calypte anna</name>
    <name type="common">Anna's hummingbird</name>
    <name type="synonym">Archilochus anna</name>
    <dbReference type="NCBI Taxonomy" id="9244"/>
    <lineage>
        <taxon>Eukaryota</taxon>
        <taxon>Metazoa</taxon>
        <taxon>Chordata</taxon>
        <taxon>Craniata</taxon>
        <taxon>Vertebrata</taxon>
        <taxon>Euteleostomi</taxon>
        <taxon>Archelosauria</taxon>
        <taxon>Archosauria</taxon>
        <taxon>Dinosauria</taxon>
        <taxon>Saurischia</taxon>
        <taxon>Theropoda</taxon>
        <taxon>Coelurosauria</taxon>
        <taxon>Aves</taxon>
        <taxon>Neognathae</taxon>
        <taxon>Neoaves</taxon>
        <taxon>Strisores</taxon>
        <taxon>Apodiformes</taxon>
        <taxon>Trochilidae</taxon>
        <taxon>Calypte</taxon>
    </lineage>
</organism>
<reference evidence="2 3" key="1">
    <citation type="submission" date="2014-04" db="EMBL/GenBank/DDBJ databases">
        <title>Genome evolution of avian class.</title>
        <authorList>
            <person name="Zhang G."/>
            <person name="Li C."/>
        </authorList>
    </citation>
    <scope>NUCLEOTIDE SEQUENCE [LARGE SCALE GENOMIC DNA]</scope>
    <source>
        <strain evidence="2">BGI_N300</strain>
    </source>
</reference>
<feature type="region of interest" description="Disordered" evidence="1">
    <location>
        <begin position="190"/>
        <end position="293"/>
    </location>
</feature>
<feature type="compositionally biased region" description="Polar residues" evidence="1">
    <location>
        <begin position="58"/>
        <end position="71"/>
    </location>
</feature>
<dbReference type="Proteomes" id="UP000054308">
    <property type="component" value="Unassembled WGS sequence"/>
</dbReference>
<gene>
    <name evidence="2" type="ORF">N300_11798</name>
</gene>
<feature type="compositionally biased region" description="Polar residues" evidence="1">
    <location>
        <begin position="16"/>
        <end position="27"/>
    </location>
</feature>
<keyword evidence="2" id="KW-0378">Hydrolase</keyword>
<proteinExistence type="predicted"/>
<feature type="compositionally biased region" description="Polar residues" evidence="1">
    <location>
        <begin position="238"/>
        <end position="247"/>
    </location>
</feature>
<dbReference type="STRING" id="9244.A0A091IIY0"/>
<dbReference type="GO" id="GO:0016787">
    <property type="term" value="F:hydrolase activity"/>
    <property type="evidence" value="ECO:0007669"/>
    <property type="project" value="UniProtKB-KW"/>
</dbReference>
<dbReference type="EMBL" id="KL218795">
    <property type="protein sequence ID" value="KFP08589.1"/>
    <property type="molecule type" value="Genomic_DNA"/>
</dbReference>
<name>A0A091IIY0_CALAN</name>